<feature type="region of interest" description="Disordered" evidence="1">
    <location>
        <begin position="59"/>
        <end position="96"/>
    </location>
</feature>
<accession>A0AAV0PNI6</accession>
<sequence>GLGRERVAEKSSSEKSQEVSGRDCSVFCSLSLLLSMDVGHRGAGSVEDLLVDEEEVDLGKLRSESTQETDAFDRDHLDDGGGGCESIGSSGPQPVSSNCFDKAAKFPCPSDKVSSLDSSNDDAPEEALHLLFSEEPLQAAESIKLIPALKGSREKMGKAAPRQQLSVTWAPDVYDPVPNSLCHTVKSSKKKSRREKDRDNNHHHNKKNGKKGQKGSGSTSSSRGGSSSSSSSKDKKQIRRKPDNKSSYKTLDICDDRFGDSSSGLSFDVASADYCGSSFLKKSVTEFHYSVAEAL</sequence>
<feature type="compositionally biased region" description="Low complexity" evidence="1">
    <location>
        <begin position="216"/>
        <end position="231"/>
    </location>
</feature>
<dbReference type="AlphaFoldDB" id="A0AAV0PNI6"/>
<name>A0AAV0PNI6_9ROSI</name>
<dbReference type="Proteomes" id="UP001154282">
    <property type="component" value="Unassembled WGS sequence"/>
</dbReference>
<organism evidence="2 3">
    <name type="scientific">Linum tenue</name>
    <dbReference type="NCBI Taxonomy" id="586396"/>
    <lineage>
        <taxon>Eukaryota</taxon>
        <taxon>Viridiplantae</taxon>
        <taxon>Streptophyta</taxon>
        <taxon>Embryophyta</taxon>
        <taxon>Tracheophyta</taxon>
        <taxon>Spermatophyta</taxon>
        <taxon>Magnoliopsida</taxon>
        <taxon>eudicotyledons</taxon>
        <taxon>Gunneridae</taxon>
        <taxon>Pentapetalae</taxon>
        <taxon>rosids</taxon>
        <taxon>fabids</taxon>
        <taxon>Malpighiales</taxon>
        <taxon>Linaceae</taxon>
        <taxon>Linum</taxon>
    </lineage>
</organism>
<dbReference type="PANTHER" id="PTHR34952:SF2">
    <property type="entry name" value="OS05G0113500 PROTEIN"/>
    <property type="match status" value="1"/>
</dbReference>
<gene>
    <name evidence="2" type="ORF">LITE_LOCUS39323</name>
</gene>
<evidence type="ECO:0000313" key="2">
    <source>
        <dbReference type="EMBL" id="CAI0472619.1"/>
    </source>
</evidence>
<dbReference type="EMBL" id="CAMGYJ010000009">
    <property type="protein sequence ID" value="CAI0472619.1"/>
    <property type="molecule type" value="Genomic_DNA"/>
</dbReference>
<reference evidence="2" key="1">
    <citation type="submission" date="2022-08" db="EMBL/GenBank/DDBJ databases">
        <authorList>
            <person name="Gutierrez-Valencia J."/>
        </authorList>
    </citation>
    <scope>NUCLEOTIDE SEQUENCE</scope>
</reference>
<feature type="compositionally biased region" description="Basic and acidic residues" evidence="1">
    <location>
        <begin position="1"/>
        <end position="21"/>
    </location>
</feature>
<comment type="caution">
    <text evidence="2">The sequence shown here is derived from an EMBL/GenBank/DDBJ whole genome shotgun (WGS) entry which is preliminary data.</text>
</comment>
<keyword evidence="3" id="KW-1185">Reference proteome</keyword>
<feature type="region of interest" description="Disordered" evidence="1">
    <location>
        <begin position="1"/>
        <end position="22"/>
    </location>
</feature>
<feature type="compositionally biased region" description="Basic residues" evidence="1">
    <location>
        <begin position="203"/>
        <end position="213"/>
    </location>
</feature>
<feature type="compositionally biased region" description="Basic and acidic residues" evidence="1">
    <location>
        <begin position="232"/>
        <end position="254"/>
    </location>
</feature>
<proteinExistence type="predicted"/>
<dbReference type="PANTHER" id="PTHR34952">
    <property type="entry name" value="OS05G0113500 PROTEIN"/>
    <property type="match status" value="1"/>
</dbReference>
<feature type="region of interest" description="Disordered" evidence="1">
    <location>
        <begin position="152"/>
        <end position="254"/>
    </location>
</feature>
<feature type="compositionally biased region" description="Basic and acidic residues" evidence="1">
    <location>
        <begin position="59"/>
        <end position="79"/>
    </location>
</feature>
<protein>
    <submittedName>
        <fullName evidence="2">Uncharacterized protein</fullName>
    </submittedName>
</protein>
<evidence type="ECO:0000313" key="3">
    <source>
        <dbReference type="Proteomes" id="UP001154282"/>
    </source>
</evidence>
<feature type="non-terminal residue" evidence="2">
    <location>
        <position position="1"/>
    </location>
</feature>
<evidence type="ECO:0000256" key="1">
    <source>
        <dbReference type="SAM" id="MobiDB-lite"/>
    </source>
</evidence>